<dbReference type="Gene3D" id="1.10.10.60">
    <property type="entry name" value="Homeodomain-like"/>
    <property type="match status" value="1"/>
</dbReference>
<accession>A0A848I777</accession>
<dbReference type="EMBL" id="JABBGJ010000003">
    <property type="protein sequence ID" value="NML97102.1"/>
    <property type="molecule type" value="Genomic_DNA"/>
</dbReference>
<evidence type="ECO:0000256" key="2">
    <source>
        <dbReference type="ARBA" id="ARBA00023125"/>
    </source>
</evidence>
<organism evidence="5 6">
    <name type="scientific">Paraburkholderia polaris</name>
    <dbReference type="NCBI Taxonomy" id="2728848"/>
    <lineage>
        <taxon>Bacteria</taxon>
        <taxon>Pseudomonadati</taxon>
        <taxon>Pseudomonadota</taxon>
        <taxon>Betaproteobacteria</taxon>
        <taxon>Burkholderiales</taxon>
        <taxon>Burkholderiaceae</taxon>
        <taxon>Paraburkholderia</taxon>
    </lineage>
</organism>
<keyword evidence="2" id="KW-0238">DNA-binding</keyword>
<feature type="domain" description="HTH araC/xylS-type" evidence="4">
    <location>
        <begin position="127"/>
        <end position="214"/>
    </location>
</feature>
<reference evidence="5 6" key="1">
    <citation type="submission" date="2020-04" db="EMBL/GenBank/DDBJ databases">
        <title>Paraburkholderia sp. RP-4-7 isolated from soil.</title>
        <authorList>
            <person name="Dahal R.H."/>
        </authorList>
    </citation>
    <scope>NUCLEOTIDE SEQUENCE [LARGE SCALE GENOMIC DNA]</scope>
    <source>
        <strain evidence="5 6">RP-4-7</strain>
    </source>
</reference>
<protein>
    <recommendedName>
        <fullName evidence="4">HTH araC/xylS-type domain-containing protein</fullName>
    </recommendedName>
</protein>
<keyword evidence="3" id="KW-0804">Transcription</keyword>
<dbReference type="Proteomes" id="UP000544134">
    <property type="component" value="Unassembled WGS sequence"/>
</dbReference>
<evidence type="ECO:0000256" key="1">
    <source>
        <dbReference type="ARBA" id="ARBA00023015"/>
    </source>
</evidence>
<dbReference type="SMART" id="SM00342">
    <property type="entry name" value="HTH_ARAC"/>
    <property type="match status" value="1"/>
</dbReference>
<dbReference type="GO" id="GO:0043565">
    <property type="term" value="F:sequence-specific DNA binding"/>
    <property type="evidence" value="ECO:0007669"/>
    <property type="project" value="InterPro"/>
</dbReference>
<evidence type="ECO:0000313" key="5">
    <source>
        <dbReference type="EMBL" id="NML97102.1"/>
    </source>
</evidence>
<evidence type="ECO:0000259" key="4">
    <source>
        <dbReference type="PROSITE" id="PS01124"/>
    </source>
</evidence>
<dbReference type="InterPro" id="IPR018060">
    <property type="entry name" value="HTH_AraC"/>
</dbReference>
<dbReference type="RefSeq" id="WP_169484070.1">
    <property type="nucleotide sequence ID" value="NZ_JABBGJ010000003.1"/>
</dbReference>
<evidence type="ECO:0000256" key="3">
    <source>
        <dbReference type="ARBA" id="ARBA00023163"/>
    </source>
</evidence>
<dbReference type="PROSITE" id="PS00041">
    <property type="entry name" value="HTH_ARAC_FAMILY_1"/>
    <property type="match status" value="1"/>
</dbReference>
<keyword evidence="1" id="KW-0805">Transcription regulation</keyword>
<dbReference type="PROSITE" id="PS01124">
    <property type="entry name" value="HTH_ARAC_FAMILY_2"/>
    <property type="match status" value="1"/>
</dbReference>
<dbReference type="GO" id="GO:0003700">
    <property type="term" value="F:DNA-binding transcription factor activity"/>
    <property type="evidence" value="ECO:0007669"/>
    <property type="project" value="InterPro"/>
</dbReference>
<sequence length="242" mass="26554">MMHAVNSTVSAHVASVPARALHPGCARLLRVCNIRLPFEVEFLARRGQHLLAGERRRGVLAQGESVVIKRYRTVHYEGATLIDPRVGYELHLVLHDTLPFTNVGETCTAPTLAAALAYAIFCEPVCDWSVALAAERMRMSTQHLKAQLFRENNALTAILREQRLMRALLALLAQPHARQNLTALASQFGFISATRLDRAFNEHFGSTASQIATLAWYPALTWSFAASTEEPGRPATAEAGAA</sequence>
<comment type="caution">
    <text evidence="5">The sequence shown here is derived from an EMBL/GenBank/DDBJ whole genome shotgun (WGS) entry which is preliminary data.</text>
</comment>
<dbReference type="AlphaFoldDB" id="A0A848I777"/>
<keyword evidence="6" id="KW-1185">Reference proteome</keyword>
<gene>
    <name evidence="5" type="ORF">HHL24_03890</name>
</gene>
<dbReference type="InterPro" id="IPR018062">
    <property type="entry name" value="HTH_AraC-typ_CS"/>
</dbReference>
<proteinExistence type="predicted"/>
<evidence type="ECO:0000313" key="6">
    <source>
        <dbReference type="Proteomes" id="UP000544134"/>
    </source>
</evidence>
<name>A0A848I777_9BURK</name>